<organism evidence="9 10">
    <name type="scientific">Shewanella jiangmenensis</name>
    <dbReference type="NCBI Taxonomy" id="2837387"/>
    <lineage>
        <taxon>Bacteria</taxon>
        <taxon>Pseudomonadati</taxon>
        <taxon>Pseudomonadota</taxon>
        <taxon>Gammaproteobacteria</taxon>
        <taxon>Alteromonadales</taxon>
        <taxon>Shewanellaceae</taxon>
        <taxon>Shewanella</taxon>
    </lineage>
</organism>
<dbReference type="EMBL" id="JAHEPS010000007">
    <property type="protein sequence ID" value="MBT1445982.1"/>
    <property type="molecule type" value="Genomic_DNA"/>
</dbReference>
<comment type="subcellular location">
    <subcellularLocation>
        <location evidence="1">Cell membrane</location>
        <topology evidence="1">Multi-pass membrane protein</topology>
    </subcellularLocation>
</comment>
<evidence type="ECO:0000256" key="4">
    <source>
        <dbReference type="ARBA" id="ARBA00022692"/>
    </source>
</evidence>
<feature type="transmembrane region" description="Helical" evidence="8">
    <location>
        <begin position="224"/>
        <end position="242"/>
    </location>
</feature>
<evidence type="ECO:0000256" key="8">
    <source>
        <dbReference type="SAM" id="Phobius"/>
    </source>
</evidence>
<feature type="transmembrane region" description="Helical" evidence="8">
    <location>
        <begin position="77"/>
        <end position="98"/>
    </location>
</feature>
<evidence type="ECO:0000313" key="10">
    <source>
        <dbReference type="Proteomes" id="UP001195903"/>
    </source>
</evidence>
<evidence type="ECO:0000256" key="2">
    <source>
        <dbReference type="ARBA" id="ARBA00008488"/>
    </source>
</evidence>
<name>A0ABS5V807_9GAMM</name>
<feature type="transmembrane region" description="Helical" evidence="8">
    <location>
        <begin position="136"/>
        <end position="158"/>
    </location>
</feature>
<evidence type="ECO:0000256" key="3">
    <source>
        <dbReference type="ARBA" id="ARBA00022475"/>
    </source>
</evidence>
<protein>
    <submittedName>
        <fullName evidence="9">Hemolysin III family protein</fullName>
    </submittedName>
</protein>
<dbReference type="InterPro" id="IPR005744">
    <property type="entry name" value="Hy-lIII"/>
</dbReference>
<feature type="region of interest" description="Disordered" evidence="7">
    <location>
        <begin position="1"/>
        <end position="26"/>
    </location>
</feature>
<keyword evidence="10" id="KW-1185">Reference proteome</keyword>
<dbReference type="RefSeq" id="WP_214508177.1">
    <property type="nucleotide sequence ID" value="NZ_JAHEPS010000007.1"/>
</dbReference>
<evidence type="ECO:0000256" key="5">
    <source>
        <dbReference type="ARBA" id="ARBA00022989"/>
    </source>
</evidence>
<dbReference type="InterPro" id="IPR004254">
    <property type="entry name" value="AdipoR/HlyIII-related"/>
</dbReference>
<keyword evidence="6 8" id="KW-0472">Membrane</keyword>
<evidence type="ECO:0000256" key="1">
    <source>
        <dbReference type="ARBA" id="ARBA00004651"/>
    </source>
</evidence>
<feature type="transmembrane region" description="Helical" evidence="8">
    <location>
        <begin position="192"/>
        <end position="212"/>
    </location>
</feature>
<evidence type="ECO:0000256" key="7">
    <source>
        <dbReference type="SAM" id="MobiDB-lite"/>
    </source>
</evidence>
<dbReference type="Pfam" id="PF03006">
    <property type="entry name" value="HlyIII"/>
    <property type="match status" value="1"/>
</dbReference>
<dbReference type="Proteomes" id="UP001195903">
    <property type="component" value="Unassembled WGS sequence"/>
</dbReference>
<comment type="caution">
    <text evidence="9">The sequence shown here is derived from an EMBL/GenBank/DDBJ whole genome shotgun (WGS) entry which is preliminary data.</text>
</comment>
<feature type="transmembrane region" description="Helical" evidence="8">
    <location>
        <begin position="165"/>
        <end position="186"/>
    </location>
</feature>
<reference evidence="9 10" key="1">
    <citation type="submission" date="2021-05" db="EMBL/GenBank/DDBJ databases">
        <title>Shewanella sp. JM162201.</title>
        <authorList>
            <person name="Xu S."/>
            <person name="Li A."/>
        </authorList>
    </citation>
    <scope>NUCLEOTIDE SEQUENCE [LARGE SCALE GENOMIC DNA]</scope>
    <source>
        <strain evidence="9 10">JM162201</strain>
    </source>
</reference>
<evidence type="ECO:0000313" key="9">
    <source>
        <dbReference type="EMBL" id="MBT1445982.1"/>
    </source>
</evidence>
<dbReference type="PANTHER" id="PTHR20855:SF3">
    <property type="entry name" value="LD03007P"/>
    <property type="match status" value="1"/>
</dbReference>
<sequence length="245" mass="26297">MSSMQVSSAAVTAPTHTSGNIPDTAADAGRQQPLGAYCAREELANTLSHGIGVLAALIGTAAMLYDSIGHLSLLQTLGVGLYGLSMVLLFACSTAYHWAKSPALKRRFKLYDHCAIYLLIAGTYTPFVLITLEGAGVDWVLGAIWLLALGGIGFKLLFLNRFKAFSLVLYLAMGWLCVAVLDQMIAGMTDTGFTLLLTGGLFYSLGVVFYAVKRIPFNHAIWHLFVLGGAISHFLCIYLTVIPKG</sequence>
<dbReference type="PANTHER" id="PTHR20855">
    <property type="entry name" value="ADIPOR/PROGESTIN RECEPTOR-RELATED"/>
    <property type="match status" value="1"/>
</dbReference>
<accession>A0ABS5V807</accession>
<feature type="transmembrane region" description="Helical" evidence="8">
    <location>
        <begin position="47"/>
        <end position="65"/>
    </location>
</feature>
<keyword evidence="5 8" id="KW-1133">Transmembrane helix</keyword>
<feature type="compositionally biased region" description="Polar residues" evidence="7">
    <location>
        <begin position="1"/>
        <end position="21"/>
    </location>
</feature>
<comment type="similarity">
    <text evidence="2">Belongs to the UPF0073 (Hly-III) family.</text>
</comment>
<keyword evidence="4 8" id="KW-0812">Transmembrane</keyword>
<gene>
    <name evidence="9" type="ORF">KJI95_15915</name>
</gene>
<evidence type="ECO:0000256" key="6">
    <source>
        <dbReference type="ARBA" id="ARBA00023136"/>
    </source>
</evidence>
<proteinExistence type="inferred from homology"/>
<keyword evidence="3" id="KW-1003">Cell membrane</keyword>
<dbReference type="NCBIfam" id="TIGR01065">
    <property type="entry name" value="hlyIII"/>
    <property type="match status" value="1"/>
</dbReference>
<feature type="transmembrane region" description="Helical" evidence="8">
    <location>
        <begin position="110"/>
        <end position="130"/>
    </location>
</feature>